<gene>
    <name evidence="2" type="ORF">SAMN05444407_102434</name>
</gene>
<evidence type="ECO:0000313" key="2">
    <source>
        <dbReference type="EMBL" id="SHL15355.1"/>
    </source>
</evidence>
<dbReference type="InterPro" id="IPR036291">
    <property type="entry name" value="NAD(P)-bd_dom_sf"/>
</dbReference>
<organism evidence="2 3">
    <name type="scientific">Chryseobacterium contaminans</name>
    <dbReference type="NCBI Taxonomy" id="1423959"/>
    <lineage>
        <taxon>Bacteria</taxon>
        <taxon>Pseudomonadati</taxon>
        <taxon>Bacteroidota</taxon>
        <taxon>Flavobacteriia</taxon>
        <taxon>Flavobacteriales</taxon>
        <taxon>Weeksellaceae</taxon>
        <taxon>Chryseobacterium group</taxon>
        <taxon>Chryseobacterium</taxon>
    </lineage>
</organism>
<name>A0A1M6YBJ3_9FLAO</name>
<dbReference type="InterPro" id="IPR001509">
    <property type="entry name" value="Epimerase_deHydtase"/>
</dbReference>
<reference evidence="2 3" key="1">
    <citation type="submission" date="2016-11" db="EMBL/GenBank/DDBJ databases">
        <authorList>
            <person name="Jaros S."/>
            <person name="Januszkiewicz K."/>
            <person name="Wedrychowicz H."/>
        </authorList>
    </citation>
    <scope>NUCLEOTIDE SEQUENCE [LARGE SCALE GENOMIC DNA]</scope>
    <source>
        <strain evidence="2 3">DSM 27621</strain>
    </source>
</reference>
<dbReference type="PANTHER" id="PTHR48079">
    <property type="entry name" value="PROTEIN YEEZ"/>
    <property type="match status" value="1"/>
</dbReference>
<dbReference type="AlphaFoldDB" id="A0A1M6YBJ3"/>
<dbReference type="GO" id="GO:0004029">
    <property type="term" value="F:aldehyde dehydrogenase (NAD+) activity"/>
    <property type="evidence" value="ECO:0007669"/>
    <property type="project" value="TreeGrafter"/>
</dbReference>
<evidence type="ECO:0000313" key="3">
    <source>
        <dbReference type="Proteomes" id="UP000184069"/>
    </source>
</evidence>
<dbReference type="STRING" id="1423959.SAMN05444407_102434"/>
<feature type="domain" description="NAD-dependent epimerase/dehydratase" evidence="1">
    <location>
        <begin position="8"/>
        <end position="241"/>
    </location>
</feature>
<dbReference type="SUPFAM" id="SSF51735">
    <property type="entry name" value="NAD(P)-binding Rossmann-fold domains"/>
    <property type="match status" value="1"/>
</dbReference>
<sequence>MIGMENIVFVTGATGLLGRVIVLELVKQGKTVRASKREQSNLNEVKESLRYYSSDHEFFFNKIEWVNVNLGCKESIIKALVGVEEVYHCAAKVSYDPLEKEEIFYLNINITANILKASQSCKIKKFLYVSSSVIFQDVENNRFITEDSKLISDVDNTIYAISKLKADRTVYNAMKSAHNIIIIHPGMIIGSGNRNTGSLQFLKLLTTGYFTFSGGTACVDVRDVAKIAILLMENNRFGERFLIASDNKTYKDISTMLGRGPGKNIPILLNRSILTIARIPALFLRYFFPRLRLLTKENIRFLTSFPKISNRKIVNELNYHFIPIEESLIFHTNHLF</sequence>
<dbReference type="InterPro" id="IPR051783">
    <property type="entry name" value="NAD(P)-dependent_oxidoreduct"/>
</dbReference>
<proteinExistence type="predicted"/>
<accession>A0A1M6YBJ3</accession>
<protein>
    <submittedName>
        <fullName evidence="2">Nucleoside-diphosphate-sugar epimerase</fullName>
    </submittedName>
</protein>
<dbReference type="Gene3D" id="3.40.50.720">
    <property type="entry name" value="NAD(P)-binding Rossmann-like Domain"/>
    <property type="match status" value="1"/>
</dbReference>
<dbReference type="OrthoDB" id="596910at2"/>
<evidence type="ECO:0000259" key="1">
    <source>
        <dbReference type="Pfam" id="PF01370"/>
    </source>
</evidence>
<dbReference type="GO" id="GO:0005737">
    <property type="term" value="C:cytoplasm"/>
    <property type="evidence" value="ECO:0007669"/>
    <property type="project" value="TreeGrafter"/>
</dbReference>
<dbReference type="Pfam" id="PF01370">
    <property type="entry name" value="Epimerase"/>
    <property type="match status" value="1"/>
</dbReference>
<dbReference type="PANTHER" id="PTHR48079:SF6">
    <property type="entry name" value="NAD(P)-BINDING DOMAIN-CONTAINING PROTEIN-RELATED"/>
    <property type="match status" value="1"/>
</dbReference>
<dbReference type="EMBL" id="FRBM01000002">
    <property type="protein sequence ID" value="SHL15355.1"/>
    <property type="molecule type" value="Genomic_DNA"/>
</dbReference>
<dbReference type="Proteomes" id="UP000184069">
    <property type="component" value="Unassembled WGS sequence"/>
</dbReference>